<sequence>MSFPLAKLITSGVLGLNTSGLALYFGLQLFEGASTSPLFDSSSSSNLVSEGKALKKFIDGEKLIIEKINAEISKFIETLKALTTEKTQEYSKIREFFEKVSSTEQELKTFYDSNREILEEIGKLGKYEHDVSAKKLEAEESAKRLEFLKESLKKVSGVMHGWGVSVQELICALENAAENNCRSKANSWFSSNSSGSTSNLTGGGRRQFKSRNRLRSSQKTATRFQRRVRARASKTQKRVLN</sequence>
<gene>
    <name evidence="2" type="ORF">MHM_03440</name>
</gene>
<protein>
    <submittedName>
        <fullName evidence="2">Uncharacterized protein</fullName>
    </submittedName>
</protein>
<feature type="region of interest" description="Disordered" evidence="1">
    <location>
        <begin position="185"/>
        <end position="241"/>
    </location>
</feature>
<feature type="compositionally biased region" description="Basic residues" evidence="1">
    <location>
        <begin position="206"/>
        <end position="216"/>
    </location>
</feature>
<evidence type="ECO:0000313" key="2">
    <source>
        <dbReference type="EMBL" id="CCE66862.1"/>
    </source>
</evidence>
<dbReference type="KEGG" id="mhb:MHM_03440"/>
<feature type="compositionally biased region" description="Low complexity" evidence="1">
    <location>
        <begin position="190"/>
        <end position="200"/>
    </location>
</feature>
<name>G8C3G4_9MOLU</name>
<evidence type="ECO:0000256" key="1">
    <source>
        <dbReference type="SAM" id="MobiDB-lite"/>
    </source>
</evidence>
<proteinExistence type="predicted"/>
<dbReference type="HOGENOM" id="CLU_110157_0_0_14"/>
<accession>G8C3G4</accession>
<dbReference type="AlphaFoldDB" id="G8C3G4"/>
<organism evidence="2">
    <name type="scientific">Candidatus Mycoplasma haematominutum 'Birmingham 1'</name>
    <dbReference type="NCBI Taxonomy" id="1116213"/>
    <lineage>
        <taxon>Bacteria</taxon>
        <taxon>Bacillati</taxon>
        <taxon>Mycoplasmatota</taxon>
        <taxon>Mollicutes</taxon>
        <taxon>Mycoplasmataceae</taxon>
        <taxon>Mycoplasma</taxon>
    </lineage>
</organism>
<reference evidence="2" key="1">
    <citation type="submission" date="2011-11" db="EMBL/GenBank/DDBJ databases">
        <title>Complete genome sequence of Candidatus Mycoplasma haemominutum.</title>
        <authorList>
            <person name="Barker E.N."/>
            <person name="Darby A.C."/>
            <person name="Helps C.R."/>
            <person name="Peters I.R."/>
            <person name="Hughes M.A."/>
            <person name="Radford A.D."/>
            <person name="Novacco M."/>
            <person name="Boretti F."/>
            <person name="Hofmann-Lehmann R."/>
            <person name="Tasker S."/>
        </authorList>
    </citation>
    <scope>NUCLEOTIDE SEQUENCE</scope>
    <source>
        <strain evidence="2">Birmingham 1</strain>
    </source>
</reference>
<dbReference type="PATRIC" id="fig|1116213.3.peg.369"/>
<dbReference type="RefSeq" id="WP_015511727.1">
    <property type="nucleotide sequence ID" value="NC_021007.1"/>
</dbReference>
<reference evidence="2" key="2">
    <citation type="submission" date="2011-11" db="EMBL/GenBank/DDBJ databases">
        <authorList>
            <person name="Barker E."/>
        </authorList>
    </citation>
    <scope>NUCLEOTIDE SEQUENCE</scope>
    <source>
        <strain evidence="2">Birmingham 1</strain>
    </source>
</reference>
<feature type="compositionally biased region" description="Basic residues" evidence="1">
    <location>
        <begin position="224"/>
        <end position="241"/>
    </location>
</feature>
<dbReference type="EMBL" id="HE613254">
    <property type="protein sequence ID" value="CCE66862.1"/>
    <property type="molecule type" value="Genomic_DNA"/>
</dbReference>